<evidence type="ECO:0000313" key="2">
    <source>
        <dbReference type="Proteomes" id="UP000030635"/>
    </source>
</evidence>
<dbReference type="OrthoDB" id="164847at2"/>
<dbReference type="HOGENOM" id="CLU_181623_2_1_9"/>
<dbReference type="AlphaFoldDB" id="A0A0A7FVE8"/>
<accession>A0A0A7FVE8</accession>
<dbReference type="RefSeq" id="WP_052139397.1">
    <property type="nucleotide sequence ID" value="NZ_CP006905.1"/>
</dbReference>
<sequence length="98" mass="11813">MTKKYVIISKEYGIFRKVKKVDNIFMKEKYIVDRIESEYYILETSSSEMIKIPKSKVREPLKEGDVLYKSGEEYIFNKEATKKRIDEIKELMKGMWEE</sequence>
<dbReference type="EMBL" id="CP006905">
    <property type="protein sequence ID" value="AIY83609.1"/>
    <property type="molecule type" value="Genomic_DNA"/>
</dbReference>
<protein>
    <submittedName>
        <fullName evidence="1">Uncharacterized protein</fullName>
    </submittedName>
</protein>
<proteinExistence type="predicted"/>
<reference evidence="1 2" key="1">
    <citation type="journal article" date="2015" name="Infect. Genet. Evol.">
        <title>Genomic sequences of six botulinum neurotoxin-producing strains representing three clostridial species illustrate the mobility and diversity of botulinum neurotoxin genes.</title>
        <authorList>
            <person name="Smith T.J."/>
            <person name="Hill K.K."/>
            <person name="Xie G."/>
            <person name="Foley B.T."/>
            <person name="Williamson C.H."/>
            <person name="Foster J.T."/>
            <person name="Johnson S.L."/>
            <person name="Chertkov O."/>
            <person name="Teshima H."/>
            <person name="Gibbons H.S."/>
            <person name="Johnsky L.A."/>
            <person name="Karavis M.A."/>
            <person name="Smith L.A."/>
        </authorList>
    </citation>
    <scope>NUCLEOTIDE SEQUENCE [LARGE SCALE GENOMIC DNA]</scope>
    <source>
        <strain evidence="1">Sullivan</strain>
    </source>
</reference>
<evidence type="ECO:0000313" key="1">
    <source>
        <dbReference type="EMBL" id="AIY83609.1"/>
    </source>
</evidence>
<dbReference type="STRING" id="1561.NPD11_2387"/>
<dbReference type="Proteomes" id="UP000030635">
    <property type="component" value="Chromosome"/>
</dbReference>
<gene>
    <name evidence="1" type="ORF">U729_604</name>
</gene>
<name>A0A0A7FVE8_9CLOT</name>
<organism evidence="1 2">
    <name type="scientific">Clostridium baratii str. Sullivan</name>
    <dbReference type="NCBI Taxonomy" id="1415775"/>
    <lineage>
        <taxon>Bacteria</taxon>
        <taxon>Bacillati</taxon>
        <taxon>Bacillota</taxon>
        <taxon>Clostridia</taxon>
        <taxon>Eubacteriales</taxon>
        <taxon>Clostridiaceae</taxon>
        <taxon>Clostridium</taxon>
    </lineage>
</organism>
<dbReference type="KEGG" id="cbv:U729_604"/>
<keyword evidence="2" id="KW-1185">Reference proteome</keyword>
<dbReference type="Pfam" id="PF11213">
    <property type="entry name" value="DUF3006"/>
    <property type="match status" value="1"/>
</dbReference>
<dbReference type="InterPro" id="IPR021377">
    <property type="entry name" value="DUF3006"/>
</dbReference>